<protein>
    <submittedName>
        <fullName evidence="8">Antigen 5 like allergen Cul n 1</fullName>
    </submittedName>
</protein>
<dbReference type="GO" id="GO:0005576">
    <property type="term" value="C:extracellular region"/>
    <property type="evidence" value="ECO:0007669"/>
    <property type="project" value="UniProtKB-SubCell"/>
</dbReference>
<proteinExistence type="inferred from homology"/>
<keyword evidence="3" id="KW-0964">Secreted</keyword>
<dbReference type="Gene3D" id="3.40.33.10">
    <property type="entry name" value="CAP"/>
    <property type="match status" value="1"/>
</dbReference>
<dbReference type="InterPro" id="IPR001283">
    <property type="entry name" value="CRISP-related"/>
</dbReference>
<dbReference type="Pfam" id="PF00188">
    <property type="entry name" value="CAP"/>
    <property type="match status" value="1"/>
</dbReference>
<keyword evidence="7" id="KW-1185">Reference proteome</keyword>
<comment type="similarity">
    <text evidence="2">Belongs to the CRISP family.</text>
</comment>
<reference evidence="8" key="1">
    <citation type="submission" date="2025-08" db="UniProtKB">
        <authorList>
            <consortium name="RefSeq"/>
        </authorList>
    </citation>
    <scope>IDENTIFICATION</scope>
    <source>
        <strain evidence="8">15112-1751.03</strain>
        <tissue evidence="8">Whole Adult</tissue>
    </source>
</reference>
<feature type="chain" id="PRO_5028447646" evidence="5">
    <location>
        <begin position="27"/>
        <end position="258"/>
    </location>
</feature>
<gene>
    <name evidence="8" type="primary">LOC117565813</name>
</gene>
<keyword evidence="4 5" id="KW-0732">Signal</keyword>
<dbReference type="PANTHER" id="PTHR10334">
    <property type="entry name" value="CYSTEINE-RICH SECRETORY PROTEIN-RELATED"/>
    <property type="match status" value="1"/>
</dbReference>
<dbReference type="SMART" id="SM00198">
    <property type="entry name" value="SCP"/>
    <property type="match status" value="1"/>
</dbReference>
<comment type="subcellular location">
    <subcellularLocation>
        <location evidence="1">Secreted</location>
    </subcellularLocation>
</comment>
<accession>A0A6P8WBJ3</accession>
<name>A0A6P8WBJ3_DROAB</name>
<dbReference type="OrthoDB" id="414826at2759"/>
<evidence type="ECO:0000256" key="4">
    <source>
        <dbReference type="ARBA" id="ARBA00022729"/>
    </source>
</evidence>
<evidence type="ECO:0000259" key="6">
    <source>
        <dbReference type="SMART" id="SM00198"/>
    </source>
</evidence>
<organism evidence="7 8">
    <name type="scientific">Drosophila albomicans</name>
    <name type="common">Fruit fly</name>
    <dbReference type="NCBI Taxonomy" id="7291"/>
    <lineage>
        <taxon>Eukaryota</taxon>
        <taxon>Metazoa</taxon>
        <taxon>Ecdysozoa</taxon>
        <taxon>Arthropoda</taxon>
        <taxon>Hexapoda</taxon>
        <taxon>Insecta</taxon>
        <taxon>Pterygota</taxon>
        <taxon>Neoptera</taxon>
        <taxon>Endopterygota</taxon>
        <taxon>Diptera</taxon>
        <taxon>Brachycera</taxon>
        <taxon>Muscomorpha</taxon>
        <taxon>Ephydroidea</taxon>
        <taxon>Drosophilidae</taxon>
        <taxon>Drosophila</taxon>
    </lineage>
</organism>
<dbReference type="InterPro" id="IPR035940">
    <property type="entry name" value="CAP_sf"/>
</dbReference>
<dbReference type="InterPro" id="IPR034763">
    <property type="entry name" value="P14a_insect"/>
</dbReference>
<evidence type="ECO:0000256" key="5">
    <source>
        <dbReference type="SAM" id="SignalP"/>
    </source>
</evidence>
<dbReference type="PIRSF" id="PIRSF038921">
    <property type="entry name" value="P14a"/>
    <property type="match status" value="1"/>
</dbReference>
<evidence type="ECO:0000256" key="3">
    <source>
        <dbReference type="ARBA" id="ARBA00022525"/>
    </source>
</evidence>
<dbReference type="Proteomes" id="UP000515160">
    <property type="component" value="Chromosome X"/>
</dbReference>
<dbReference type="SUPFAM" id="SSF55797">
    <property type="entry name" value="PR-1-like"/>
    <property type="match status" value="1"/>
</dbReference>
<feature type="domain" description="SCP" evidence="6">
    <location>
        <begin position="63"/>
        <end position="220"/>
    </location>
</feature>
<feature type="signal peptide" evidence="5">
    <location>
        <begin position="1"/>
        <end position="26"/>
    </location>
</feature>
<evidence type="ECO:0000256" key="1">
    <source>
        <dbReference type="ARBA" id="ARBA00004613"/>
    </source>
</evidence>
<sequence>MLHTSYKVLRLLLLLLEFVLIPLAVAQNYCDPALCPGGLHHVVCGNSGQFVSGCSGEFVPIDAHIPLILQLHNEKRNLIAGGGLSGFPSALHMATMSWDSTLAQISAYNTLQCRLAHDECRNTPTYRYSGQNLSILYTRSGDIADFLRQRIAAWFDEYHYATSADMEVYRPRGGPAIGHFTTMVNERQNRIGCTITRFTDASGVSATLLACNYAVTNVQNNPIYRAGPPASECIKGRNPNYTNLCADNEVYSYNTWAG</sequence>
<dbReference type="GeneID" id="117565813"/>
<dbReference type="AlphaFoldDB" id="A0A6P8WBJ3"/>
<dbReference type="RefSeq" id="XP_034101004.1">
    <property type="nucleotide sequence ID" value="XM_034245113.2"/>
</dbReference>
<dbReference type="CDD" id="cd05380">
    <property type="entry name" value="CAP_euk"/>
    <property type="match status" value="1"/>
</dbReference>
<evidence type="ECO:0000313" key="7">
    <source>
        <dbReference type="Proteomes" id="UP000515160"/>
    </source>
</evidence>
<evidence type="ECO:0000313" key="8">
    <source>
        <dbReference type="RefSeq" id="XP_034101004.1"/>
    </source>
</evidence>
<dbReference type="InterPro" id="IPR014044">
    <property type="entry name" value="CAP_dom"/>
</dbReference>
<evidence type="ECO:0000256" key="2">
    <source>
        <dbReference type="ARBA" id="ARBA00009923"/>
    </source>
</evidence>